<dbReference type="GO" id="GO:0030436">
    <property type="term" value="P:asexual sporulation"/>
    <property type="evidence" value="ECO:0007669"/>
    <property type="project" value="UniProtKB-UniRule"/>
</dbReference>
<evidence type="ECO:0000256" key="2">
    <source>
        <dbReference type="SAM" id="MobiDB-lite"/>
    </source>
</evidence>
<keyword evidence="1" id="KW-0749">Sporulation</keyword>
<accession>A0A6I2MBJ9</accession>
<sequence>MGYKANPDDRSDNVEKLQDMVQNTIENIEKAQETAEFSSGEERARIEAKNHRREESLEGFRAEIRDEATARENGYK</sequence>
<comment type="similarity">
    <text evidence="1">Belongs to the Tlp family.</text>
</comment>
<dbReference type="InterPro" id="IPR017524">
    <property type="entry name" value="SASP_thioredoxin-like"/>
</dbReference>
<reference evidence="3 4" key="1">
    <citation type="submission" date="2019-11" db="EMBL/GenBank/DDBJ databases">
        <title>Bacillus idriensis genome.</title>
        <authorList>
            <person name="Konopka E.N."/>
            <person name="Newman J.D."/>
        </authorList>
    </citation>
    <scope>NUCLEOTIDE SEQUENCE [LARGE SCALE GENOMIC DNA]</scope>
    <source>
        <strain evidence="3 4">DSM 19097</strain>
    </source>
</reference>
<dbReference type="HAMAP" id="MF_01506">
    <property type="entry name" value="Tlp"/>
    <property type="match status" value="1"/>
</dbReference>
<gene>
    <name evidence="1" type="primary">tlp</name>
    <name evidence="3" type="ORF">GJU41_07375</name>
</gene>
<dbReference type="GO" id="GO:0030435">
    <property type="term" value="P:sporulation resulting in formation of a cellular spore"/>
    <property type="evidence" value="ECO:0007669"/>
    <property type="project" value="UniProtKB-KW"/>
</dbReference>
<name>A0A6I2MBJ9_9BACI</name>
<feature type="region of interest" description="Disordered" evidence="2">
    <location>
        <begin position="31"/>
        <end position="76"/>
    </location>
</feature>
<evidence type="ECO:0000313" key="3">
    <source>
        <dbReference type="EMBL" id="MRX53791.1"/>
    </source>
</evidence>
<keyword evidence="4" id="KW-1185">Reference proteome</keyword>
<comment type="induction">
    <text evidence="1">Expressed only in the forespore compartment of sporulating cells.</text>
</comment>
<dbReference type="EMBL" id="WKKF01000001">
    <property type="protein sequence ID" value="MRX53791.1"/>
    <property type="molecule type" value="Genomic_DNA"/>
</dbReference>
<dbReference type="Pfam" id="PF19824">
    <property type="entry name" value="Tlp"/>
    <property type="match status" value="1"/>
</dbReference>
<dbReference type="RefSeq" id="WP_070877361.1">
    <property type="nucleotide sequence ID" value="NZ_CAJFZX010000006.1"/>
</dbReference>
<evidence type="ECO:0000256" key="1">
    <source>
        <dbReference type="HAMAP-Rule" id="MF_01506"/>
    </source>
</evidence>
<comment type="subcellular location">
    <subcellularLocation>
        <location evidence="1">Spore core</location>
    </subcellularLocation>
</comment>
<evidence type="ECO:0000313" key="4">
    <source>
        <dbReference type="Proteomes" id="UP000441585"/>
    </source>
</evidence>
<protein>
    <recommendedName>
        <fullName evidence="1">Small, acid-soluble spore protein Tlp</fullName>
    </recommendedName>
</protein>
<proteinExistence type="evidence at transcript level"/>
<feature type="compositionally biased region" description="Basic and acidic residues" evidence="2">
    <location>
        <begin position="40"/>
        <end position="76"/>
    </location>
</feature>
<dbReference type="AlphaFoldDB" id="A0A6I2MBJ9"/>
<comment type="caution">
    <text evidence="3">The sequence shown here is derived from an EMBL/GenBank/DDBJ whole genome shotgun (WGS) entry which is preliminary data.</text>
</comment>
<organism evidence="3 4">
    <name type="scientific">Metabacillus idriensis</name>
    <dbReference type="NCBI Taxonomy" id="324768"/>
    <lineage>
        <taxon>Bacteria</taxon>
        <taxon>Bacillati</taxon>
        <taxon>Bacillota</taxon>
        <taxon>Bacilli</taxon>
        <taxon>Bacillales</taxon>
        <taxon>Bacillaceae</taxon>
        <taxon>Metabacillus</taxon>
    </lineage>
</organism>
<dbReference type="NCBIfam" id="TIGR03090">
    <property type="entry name" value="SASP_tlp"/>
    <property type="match status" value="1"/>
</dbReference>
<dbReference type="Proteomes" id="UP000441585">
    <property type="component" value="Unassembled WGS sequence"/>
</dbReference>